<evidence type="ECO:0000313" key="2">
    <source>
        <dbReference type="Proteomes" id="UP000295008"/>
    </source>
</evidence>
<dbReference type="Proteomes" id="UP000295008">
    <property type="component" value="Unassembled WGS sequence"/>
</dbReference>
<organism evidence="1 2">
    <name type="scientific">Hydrogenispora ethanolica</name>
    <dbReference type="NCBI Taxonomy" id="1082276"/>
    <lineage>
        <taxon>Bacteria</taxon>
        <taxon>Bacillati</taxon>
        <taxon>Bacillota</taxon>
        <taxon>Hydrogenispora</taxon>
    </lineage>
</organism>
<dbReference type="EMBL" id="SLUN01000004">
    <property type="protein sequence ID" value="TCL74228.1"/>
    <property type="molecule type" value="Genomic_DNA"/>
</dbReference>
<gene>
    <name evidence="1" type="ORF">EDC14_1004166</name>
</gene>
<protein>
    <submittedName>
        <fullName evidence="1">Uncharacterized protein</fullName>
    </submittedName>
</protein>
<dbReference type="AlphaFoldDB" id="A0A4R1S4S7"/>
<sequence>MPKINRSRYRKQLERSLSQYSSELSVQTRNLAEFVLEKLQAGATTEKAINLSIKETGFFHANMEATVAAIYRAAAAGYGILPTMVANPEGVKRTILNEPWTPDDIPLSSRLHGAHQQMKQDIIDSVNVSLKQQKTLTEMSRKLYEGYGYGPDVSGQADLPGYLSKLRHAAQRVAAGDKAALREYQTALANAESRIAKLARRGAPTKAMKAAYSEMVDAAKTLNEKALERATRTAIEERSRYYAERIARTESMRAYYEETMAQYRDDDDVIAVRWVLSSRHALLPFDICDLYANANLYGLGKGVYPKDKVPAIPVHPHCMCTLEPVYVGEIEPERLKNIKFSGKAVDEFLTSLTLEKQKALLGTAGQKAWAKGKGWKEYLHSWKSPDAPIYRFESKDFNNKEKQAKGEKWYNQDVKLVYDNIVKHEPQITKNIRSIISAAGGQMRGLEFRLKTEESFMRKVKADYEADQKKNSKVTYTQVALGTNDVIRYTAVADENSFYDLYQDVMGKLKAEGYELVKVKNTWNDDSNPYKGVNAILRSPGGQNFELQFHTPDSFDMKQNNLHVYYEEYRSDSTSAERKAELLRLMFKLSRELKKPKWIEKL</sequence>
<dbReference type="OrthoDB" id="9151105at2"/>
<proteinExistence type="predicted"/>
<keyword evidence="2" id="KW-1185">Reference proteome</keyword>
<evidence type="ECO:0000313" key="1">
    <source>
        <dbReference type="EMBL" id="TCL74228.1"/>
    </source>
</evidence>
<dbReference type="RefSeq" id="WP_132013215.1">
    <property type="nucleotide sequence ID" value="NZ_SLUN01000004.1"/>
</dbReference>
<reference evidence="1 2" key="1">
    <citation type="submission" date="2019-03" db="EMBL/GenBank/DDBJ databases">
        <title>Genomic Encyclopedia of Type Strains, Phase IV (KMG-IV): sequencing the most valuable type-strain genomes for metagenomic binning, comparative biology and taxonomic classification.</title>
        <authorList>
            <person name="Goeker M."/>
        </authorList>
    </citation>
    <scope>NUCLEOTIDE SEQUENCE [LARGE SCALE GENOMIC DNA]</scope>
    <source>
        <strain evidence="1 2">LX-B</strain>
    </source>
</reference>
<name>A0A4R1S4S7_HYDET</name>
<accession>A0A4R1S4S7</accession>
<comment type="caution">
    <text evidence="1">The sequence shown here is derived from an EMBL/GenBank/DDBJ whole genome shotgun (WGS) entry which is preliminary data.</text>
</comment>